<accession>A0ABU6ESQ6</accession>
<organism evidence="1 2">
    <name type="scientific">Enterobacter huaxiensis</name>
    <dbReference type="NCBI Taxonomy" id="2494702"/>
    <lineage>
        <taxon>Bacteria</taxon>
        <taxon>Pseudomonadati</taxon>
        <taxon>Pseudomonadota</taxon>
        <taxon>Gammaproteobacteria</taxon>
        <taxon>Enterobacterales</taxon>
        <taxon>Enterobacteriaceae</taxon>
        <taxon>Enterobacter</taxon>
    </lineage>
</organism>
<evidence type="ECO:0008006" key="3">
    <source>
        <dbReference type="Google" id="ProtNLM"/>
    </source>
</evidence>
<evidence type="ECO:0000313" key="1">
    <source>
        <dbReference type="EMBL" id="MEB7544112.1"/>
    </source>
</evidence>
<sequence length="288" mass="32920">MQRIIPDKNWWDNESHNRNAATVCPYANSHSCPRYHDSVVLLKRSKMIAGITDTKEEELSEYWERTKFSSLCDEELPSVCSNKNGGVSSISNFCPEISYKYFYYYADYMCKYVDEIDQDTGVRIAKNDNIKNDWKYSWMTVTPRFYLDCDVFSHVKQFNETLGNDYLKRLHPNIVQQISRMNNCLDSNDPAGALHAASNILETMAKDISQNPNVSNQSLGGFFEQFKKKSNLSNNLIVAIKDIYDLRNKLPTAGHGSLDKPELTMADAIAIAAMTKAILEIEYRSKAI</sequence>
<evidence type="ECO:0000313" key="2">
    <source>
        <dbReference type="Proteomes" id="UP001310558"/>
    </source>
</evidence>
<keyword evidence="2" id="KW-1185">Reference proteome</keyword>
<proteinExistence type="predicted"/>
<dbReference type="RefSeq" id="WP_109937839.1">
    <property type="nucleotide sequence ID" value="NZ_JAMWIR010000003.1"/>
</dbReference>
<protein>
    <recommendedName>
        <fullName evidence="3">Abortive infection protein-like C-terminal domain-containing protein</fullName>
    </recommendedName>
</protein>
<reference evidence="1 2" key="1">
    <citation type="submission" date="2022-06" db="EMBL/GenBank/DDBJ databases">
        <title>Whole Genome analysis of Bacterial isolates collected during year 2020 from Guwahati, Assam, India.</title>
        <authorList>
            <person name="Mendem S.K."/>
            <person name="Rakshit O."/>
            <person name="Murugesan D."/>
            <person name="Saikia K."/>
            <person name="Shome R."/>
            <person name="Raisen C."/>
            <person name="Holmes M.A."/>
            <person name="Shome B.R."/>
        </authorList>
    </citation>
    <scope>NUCLEOTIDE SEQUENCE [LARGE SCALE GENOMIC DNA]</scope>
    <source>
        <strain evidence="1 2">Sil NS 53</strain>
    </source>
</reference>
<dbReference type="EMBL" id="JAMWJU010000005">
    <property type="protein sequence ID" value="MEB7544112.1"/>
    <property type="molecule type" value="Genomic_DNA"/>
</dbReference>
<comment type="caution">
    <text evidence="1">The sequence shown here is derived from an EMBL/GenBank/DDBJ whole genome shotgun (WGS) entry which is preliminary data.</text>
</comment>
<name>A0ABU6ESQ6_9ENTR</name>
<dbReference type="Proteomes" id="UP001310558">
    <property type="component" value="Unassembled WGS sequence"/>
</dbReference>
<gene>
    <name evidence="1" type="ORF">NGC28_16860</name>
</gene>